<dbReference type="Gene3D" id="3.30.200.180">
    <property type="match status" value="1"/>
</dbReference>
<organism evidence="2 3">
    <name type="scientific">Paenibacillus typhae</name>
    <dbReference type="NCBI Taxonomy" id="1174501"/>
    <lineage>
        <taxon>Bacteria</taxon>
        <taxon>Bacillati</taxon>
        <taxon>Bacillota</taxon>
        <taxon>Bacilli</taxon>
        <taxon>Bacillales</taxon>
        <taxon>Paenibacillaceae</taxon>
        <taxon>Paenibacillus</taxon>
    </lineage>
</organism>
<evidence type="ECO:0000313" key="2">
    <source>
        <dbReference type="EMBL" id="SDK24683.1"/>
    </source>
</evidence>
<dbReference type="InterPro" id="IPR052179">
    <property type="entry name" value="DD-CPase-like"/>
</dbReference>
<dbReference type="CDD" id="cd14852">
    <property type="entry name" value="LD-carboxypeptidase"/>
    <property type="match status" value="1"/>
</dbReference>
<name>A0A1G9ABR2_9BACL</name>
<dbReference type="InterPro" id="IPR003709">
    <property type="entry name" value="VanY-like_core_dom"/>
</dbReference>
<evidence type="ECO:0000313" key="3">
    <source>
        <dbReference type="Proteomes" id="UP000199050"/>
    </source>
</evidence>
<dbReference type="OrthoDB" id="9792074at2"/>
<dbReference type="InterPro" id="IPR058193">
    <property type="entry name" value="VanY/YodJ_core_dom"/>
</dbReference>
<accession>A0A1G9ABR2</accession>
<reference evidence="3" key="1">
    <citation type="submission" date="2016-10" db="EMBL/GenBank/DDBJ databases">
        <authorList>
            <person name="Varghese N."/>
            <person name="Submissions S."/>
        </authorList>
    </citation>
    <scope>NUCLEOTIDE SEQUENCE [LARGE SCALE GENOMIC DNA]</scope>
    <source>
        <strain evidence="3">CGMCC 1.11012</strain>
    </source>
</reference>
<dbReference type="Gene3D" id="3.30.1380.10">
    <property type="match status" value="1"/>
</dbReference>
<dbReference type="Pfam" id="PF02557">
    <property type="entry name" value="VanY"/>
    <property type="match status" value="1"/>
</dbReference>
<feature type="domain" description="D-alanyl-D-alanine carboxypeptidase-like core" evidence="1">
    <location>
        <begin position="99"/>
        <end position="213"/>
    </location>
</feature>
<dbReference type="GO" id="GO:0006508">
    <property type="term" value="P:proteolysis"/>
    <property type="evidence" value="ECO:0007669"/>
    <property type="project" value="InterPro"/>
</dbReference>
<protein>
    <submittedName>
        <fullName evidence="2">D-Ala-D-Ala carboxypeptidase. Metallo peptidase. MEROPS family M15B</fullName>
    </submittedName>
</protein>
<keyword evidence="2" id="KW-0645">Protease</keyword>
<dbReference type="EMBL" id="FNDX01000036">
    <property type="protein sequence ID" value="SDK24683.1"/>
    <property type="molecule type" value="Genomic_DNA"/>
</dbReference>
<keyword evidence="2" id="KW-0121">Carboxypeptidase</keyword>
<sequence length="287" mass="32269">MKKRVFCAVMIALLGWEVLHQYTGTDERVNRLQPVQIMNGDHSRSDLTAISASRIYQGNLLLVNKDYALHPEGITSDIITLSEHSELTAGYALLDNSTQLSKTVAMQFARMVEAAGGDGVSQFLISSGYRDTDKQKQLYEEKGADYALPPGHSEHNLGLSLDIGSSQMEMSRAPEGRWLEANAWDYGFILRYPKDKSDITGIQYEPWHFRYVGLPHSIIMRDKHYTLEEYLDYLKEQQSVTLKVKGIVYNISYYPVNGKSTFVPIPAGQQYDISGNNVDGVIITAHP</sequence>
<dbReference type="RefSeq" id="WP_090717602.1">
    <property type="nucleotide sequence ID" value="NZ_CBCSKY010000038.1"/>
</dbReference>
<dbReference type="SUPFAM" id="SSF55166">
    <property type="entry name" value="Hedgehog/DD-peptidase"/>
    <property type="match status" value="1"/>
</dbReference>
<keyword evidence="2" id="KW-0378">Hydrolase</keyword>
<evidence type="ECO:0000259" key="1">
    <source>
        <dbReference type="Pfam" id="PF02557"/>
    </source>
</evidence>
<dbReference type="InterPro" id="IPR009045">
    <property type="entry name" value="Zn_M74/Hedgehog-like"/>
</dbReference>
<dbReference type="Proteomes" id="UP000199050">
    <property type="component" value="Unassembled WGS sequence"/>
</dbReference>
<dbReference type="AlphaFoldDB" id="A0A1G9ABR2"/>
<dbReference type="PANTHER" id="PTHR34385">
    <property type="entry name" value="D-ALANYL-D-ALANINE CARBOXYPEPTIDASE"/>
    <property type="match status" value="1"/>
</dbReference>
<dbReference type="PANTHER" id="PTHR34385:SF1">
    <property type="entry name" value="PEPTIDOGLYCAN L-ALANYL-D-GLUTAMATE ENDOPEPTIDASE CWLK"/>
    <property type="match status" value="1"/>
</dbReference>
<keyword evidence="3" id="KW-1185">Reference proteome</keyword>
<dbReference type="GO" id="GO:0004180">
    <property type="term" value="F:carboxypeptidase activity"/>
    <property type="evidence" value="ECO:0007669"/>
    <property type="project" value="UniProtKB-KW"/>
</dbReference>
<proteinExistence type="predicted"/>
<dbReference type="STRING" id="1174501.SAMN05216192_1363"/>
<gene>
    <name evidence="2" type="ORF">SAMN05216192_1363</name>
</gene>